<organism evidence="1 2">
    <name type="scientific">Niallia circulans</name>
    <name type="common">Bacillus circulans</name>
    <dbReference type="NCBI Taxonomy" id="1397"/>
    <lineage>
        <taxon>Bacteria</taxon>
        <taxon>Bacillati</taxon>
        <taxon>Bacillota</taxon>
        <taxon>Bacilli</taxon>
        <taxon>Bacillales</taxon>
        <taxon>Bacillaceae</taxon>
        <taxon>Niallia</taxon>
    </lineage>
</organism>
<comment type="caution">
    <text evidence="1">The sequence shown here is derived from an EMBL/GenBank/DDBJ whole genome shotgun (WGS) entry which is preliminary data.</text>
</comment>
<accession>A0AA91Z2X8</accession>
<dbReference type="Proteomes" id="UP000216961">
    <property type="component" value="Unassembled WGS sequence"/>
</dbReference>
<reference evidence="1 2" key="1">
    <citation type="submission" date="2017-07" db="EMBL/GenBank/DDBJ databases">
        <title>Isolation and whole genome analysis of endospore-forming bacteria from heroin.</title>
        <authorList>
            <person name="Kalinowski J."/>
            <person name="Ahrens B."/>
            <person name="Al-Dilaimi A."/>
            <person name="Winkler A."/>
            <person name="Wibberg D."/>
            <person name="Schleenbecker U."/>
            <person name="Ruckert C."/>
            <person name="Wolfel R."/>
            <person name="Grass G."/>
        </authorList>
    </citation>
    <scope>NUCLEOTIDE SEQUENCE [LARGE SCALE GENOMIC DNA]</scope>
    <source>
        <strain evidence="1 2">7521-2</strain>
    </source>
</reference>
<dbReference type="RefSeq" id="WP_095328623.1">
    <property type="nucleotide sequence ID" value="NZ_NPBQ01000014.1"/>
</dbReference>
<protein>
    <submittedName>
        <fullName evidence="1">Uncharacterized protein</fullName>
    </submittedName>
</protein>
<name>A0AA91Z2X8_NIACI</name>
<dbReference type="AlphaFoldDB" id="A0AA91Z2X8"/>
<evidence type="ECO:0000313" key="1">
    <source>
        <dbReference type="EMBL" id="PAD84939.1"/>
    </source>
</evidence>
<gene>
    <name evidence="1" type="ORF">CHH57_01840</name>
</gene>
<dbReference type="EMBL" id="NPBQ01000014">
    <property type="protein sequence ID" value="PAD84939.1"/>
    <property type="molecule type" value="Genomic_DNA"/>
</dbReference>
<evidence type="ECO:0000313" key="2">
    <source>
        <dbReference type="Proteomes" id="UP000216961"/>
    </source>
</evidence>
<sequence>MDINNTDLRFCFPDKNIYISRDHNFAFAAWEIARLRNIIKPNASLIHIDNHLDYCDPELSKTINIKNEKDAIELASGLDIAEFIIAGQFTGTIGKCFTISDDGVDVEQSEVFKRAYTYNHYEQIYRRKWFEETEGTDVILDLDLDFFNTNTKDYNNNPILLSDDIVKTHLKNIKECTWSWDLITVALSPEHCGGDEASLYLLNLFLEVFELKIEEAVIW</sequence>
<proteinExistence type="predicted"/>